<dbReference type="AlphaFoldDB" id="A0A0A2MLG6"/>
<feature type="non-terminal residue" evidence="1">
    <location>
        <position position="1"/>
    </location>
</feature>
<evidence type="ECO:0000313" key="2">
    <source>
        <dbReference type="Proteomes" id="UP000030149"/>
    </source>
</evidence>
<gene>
    <name evidence="1" type="ORF">Q767_14885</name>
</gene>
<dbReference type="STRING" id="1107311.Q767_14885"/>
<comment type="caution">
    <text evidence="1">The sequence shown here is derived from an EMBL/GenBank/DDBJ whole genome shotgun (WGS) entry which is preliminary data.</text>
</comment>
<reference evidence="1 2" key="2">
    <citation type="journal article" date="2015" name="Stand. Genomic Sci.">
        <title>High quality draft genomic sequence of Flavobacterium enshiense DK69(T) and comparison among Flavobacterium genomes.</title>
        <authorList>
            <person name="Zeng Z."/>
            <person name="Chen C."/>
            <person name="Du H."/>
            <person name="Wang G."/>
            <person name="Li M."/>
        </authorList>
    </citation>
    <scope>NUCLEOTIDE SEQUENCE [LARGE SCALE GENOMIC DNA]</scope>
    <source>
        <strain evidence="1 2">DK69</strain>
    </source>
</reference>
<dbReference type="EMBL" id="JRLZ01000020">
    <property type="protein sequence ID" value="KGO93144.1"/>
    <property type="molecule type" value="Genomic_DNA"/>
</dbReference>
<accession>A0A0A2MLG6</accession>
<organism evidence="1 2">
    <name type="scientific">Flavobacterium enshiense DK69</name>
    <dbReference type="NCBI Taxonomy" id="1107311"/>
    <lineage>
        <taxon>Bacteria</taxon>
        <taxon>Pseudomonadati</taxon>
        <taxon>Bacteroidota</taxon>
        <taxon>Flavobacteriia</taxon>
        <taxon>Flavobacteriales</taxon>
        <taxon>Flavobacteriaceae</taxon>
        <taxon>Flavobacterium</taxon>
    </lineage>
</organism>
<dbReference type="InterPro" id="IPR026341">
    <property type="entry name" value="T9SS_type_B"/>
</dbReference>
<dbReference type="eggNOG" id="COG1572">
    <property type="taxonomic scope" value="Bacteria"/>
</dbReference>
<reference evidence="2" key="1">
    <citation type="submission" date="2013-09" db="EMBL/GenBank/DDBJ databases">
        <authorList>
            <person name="Zeng Z."/>
            <person name="Chen C."/>
        </authorList>
    </citation>
    <scope>NUCLEOTIDE SEQUENCE [LARGE SCALE GENOMIC DNA]</scope>
    <source>
        <strain evidence="2">DK69</strain>
    </source>
</reference>
<evidence type="ECO:0000313" key="1">
    <source>
        <dbReference type="EMBL" id="KGO93144.1"/>
    </source>
</evidence>
<protein>
    <recommendedName>
        <fullName evidence="3">T9SS type B sorting domain-containing protein</fullName>
    </recommendedName>
</protein>
<dbReference type="Proteomes" id="UP000030149">
    <property type="component" value="Unassembled WGS sequence"/>
</dbReference>
<evidence type="ECO:0008006" key="3">
    <source>
        <dbReference type="Google" id="ProtNLM"/>
    </source>
</evidence>
<dbReference type="NCBIfam" id="TIGR04131">
    <property type="entry name" value="Bac_Flav_CTERM"/>
    <property type="match status" value="1"/>
</dbReference>
<dbReference type="Pfam" id="PF13585">
    <property type="entry name" value="CHU_C"/>
    <property type="match status" value="1"/>
</dbReference>
<dbReference type="PATRIC" id="fig|1107311.5.peg.1493"/>
<dbReference type="RefSeq" id="WP_035630896.1">
    <property type="nucleotide sequence ID" value="NZ_JRLZ01000020.1"/>
</dbReference>
<sequence>AEIHIFDRYGKLIKQIVPGGTGWDGLSNGQTLPSTDYWFTVKYKENGAEKIFKAHFSMKR</sequence>
<name>A0A0A2MLG6_9FLAO</name>
<keyword evidence="2" id="KW-1185">Reference proteome</keyword>
<proteinExistence type="predicted"/>